<feature type="domain" description="Major facilitator superfamily (MFS) profile" evidence="5">
    <location>
        <begin position="43"/>
        <end position="434"/>
    </location>
</feature>
<feature type="transmembrane region" description="Helical" evidence="4">
    <location>
        <begin position="85"/>
        <end position="107"/>
    </location>
</feature>
<dbReference type="InParanoid" id="B8MQU3"/>
<proteinExistence type="inferred from homology"/>
<gene>
    <name evidence="6" type="ORF">TSTA_052960</name>
</gene>
<feature type="transmembrane region" description="Helical" evidence="4">
    <location>
        <begin position="336"/>
        <end position="361"/>
    </location>
</feature>
<dbReference type="PROSITE" id="PS50850">
    <property type="entry name" value="MFS"/>
    <property type="match status" value="1"/>
</dbReference>
<dbReference type="GeneID" id="8098245"/>
<protein>
    <submittedName>
        <fullName evidence="6">Monocarboxylate transporter, putative</fullName>
    </submittedName>
</protein>
<feature type="transmembrane region" description="Helical" evidence="4">
    <location>
        <begin position="170"/>
        <end position="191"/>
    </location>
</feature>
<dbReference type="PANTHER" id="PTHR11360:SF234">
    <property type="entry name" value="MFS-TYPE TRANSPORTER DBAD-RELATED"/>
    <property type="match status" value="1"/>
</dbReference>
<evidence type="ECO:0000256" key="1">
    <source>
        <dbReference type="ARBA" id="ARBA00004141"/>
    </source>
</evidence>
<dbReference type="Proteomes" id="UP000001745">
    <property type="component" value="Unassembled WGS sequence"/>
</dbReference>
<dbReference type="Gene3D" id="1.20.1250.20">
    <property type="entry name" value="MFS general substrate transporter like domains"/>
    <property type="match status" value="2"/>
</dbReference>
<evidence type="ECO:0000256" key="2">
    <source>
        <dbReference type="ARBA" id="ARBA00006727"/>
    </source>
</evidence>
<dbReference type="SUPFAM" id="SSF103473">
    <property type="entry name" value="MFS general substrate transporter"/>
    <property type="match status" value="1"/>
</dbReference>
<feature type="transmembrane region" description="Helical" evidence="4">
    <location>
        <begin position="279"/>
        <end position="298"/>
    </location>
</feature>
<dbReference type="Pfam" id="PF07690">
    <property type="entry name" value="MFS_1"/>
    <property type="match status" value="1"/>
</dbReference>
<comment type="subcellular location">
    <subcellularLocation>
        <location evidence="1">Membrane</location>
        <topology evidence="1">Multi-pass membrane protein</topology>
    </subcellularLocation>
</comment>
<dbReference type="InterPro" id="IPR011701">
    <property type="entry name" value="MFS"/>
</dbReference>
<dbReference type="InterPro" id="IPR036259">
    <property type="entry name" value="MFS_trans_sf"/>
</dbReference>
<dbReference type="RefSeq" id="XP_002486889.1">
    <property type="nucleotide sequence ID" value="XM_002486844.1"/>
</dbReference>
<feature type="compositionally biased region" description="Basic and acidic residues" evidence="3">
    <location>
        <begin position="13"/>
        <end position="25"/>
    </location>
</feature>
<dbReference type="PhylomeDB" id="B8MQU3"/>
<dbReference type="PANTHER" id="PTHR11360">
    <property type="entry name" value="MONOCARBOXYLATE TRANSPORTER"/>
    <property type="match status" value="1"/>
</dbReference>
<dbReference type="eggNOG" id="KOG2504">
    <property type="taxonomic scope" value="Eukaryota"/>
</dbReference>
<dbReference type="InterPro" id="IPR020846">
    <property type="entry name" value="MFS_dom"/>
</dbReference>
<dbReference type="OrthoDB" id="6509908at2759"/>
<keyword evidence="4" id="KW-1133">Transmembrane helix</keyword>
<feature type="transmembrane region" description="Helical" evidence="4">
    <location>
        <begin position="373"/>
        <end position="394"/>
    </location>
</feature>
<feature type="transmembrane region" description="Helical" evidence="4">
    <location>
        <begin position="136"/>
        <end position="158"/>
    </location>
</feature>
<evidence type="ECO:0000313" key="6">
    <source>
        <dbReference type="EMBL" id="EED12778.1"/>
    </source>
</evidence>
<sequence length="434" mass="45956">MEQANIFELPDPVSREAGGDAEKSSHITTSSPPAKSAPAENWFAWLQVLGAFSLNLNTWGLMNAFGVFQTFYQLDLLSSKSSADISWIGSTQSFLMFLVSVIAGPIVDAGHLKSLLALGSLLTILGMFMTSLCSTYWQVLLAQAVTMGLGFGCLYVPAPTIVSQYFHARTALAMGASSAGSALGGIIYPIIFTHLQPSIGFGWATRIIAFIILATLIPPLVLMKARSPPTSNYRLLDTSAFKDTPYILLNLGLVFGFMGFYIIFYYIQLYALQETSISSLVASYLLVIINAGSLPGRLIPGYYADRIGSINVQTTVALVGAILTFCLIANKNSAGLIVYSVLYGFSAGAFMGLPAAGVVNLTSDKSRIGTRLGMTLACVGCGVLVSSPIAGAILNGKGGWVGLVVWCGVLLTASCIAMAASRVCKVGWRAGRVI</sequence>
<keyword evidence="4" id="KW-0812">Transmembrane</keyword>
<dbReference type="HOGENOM" id="CLU_001265_1_1_1"/>
<feature type="transmembrane region" description="Helical" evidence="4">
    <location>
        <begin position="114"/>
        <end position="130"/>
    </location>
</feature>
<feature type="transmembrane region" description="Helical" evidence="4">
    <location>
        <begin position="400"/>
        <end position="420"/>
    </location>
</feature>
<accession>B8MQU3</accession>
<dbReference type="GO" id="GO:0022857">
    <property type="term" value="F:transmembrane transporter activity"/>
    <property type="evidence" value="ECO:0007669"/>
    <property type="project" value="InterPro"/>
</dbReference>
<dbReference type="VEuPathDB" id="FungiDB:TSTA_052960"/>
<dbReference type="EMBL" id="EQ962659">
    <property type="protein sequence ID" value="EED12778.1"/>
    <property type="molecule type" value="Genomic_DNA"/>
</dbReference>
<feature type="transmembrane region" description="Helical" evidence="4">
    <location>
        <begin position="203"/>
        <end position="225"/>
    </location>
</feature>
<evidence type="ECO:0000259" key="5">
    <source>
        <dbReference type="PROSITE" id="PS50850"/>
    </source>
</evidence>
<evidence type="ECO:0000256" key="4">
    <source>
        <dbReference type="SAM" id="Phobius"/>
    </source>
</evidence>
<feature type="transmembrane region" description="Helical" evidence="4">
    <location>
        <begin position="310"/>
        <end position="330"/>
    </location>
</feature>
<dbReference type="OMA" id="TQAFLMF"/>
<feature type="transmembrane region" description="Helical" evidence="4">
    <location>
        <begin position="246"/>
        <end position="267"/>
    </location>
</feature>
<reference evidence="7" key="1">
    <citation type="journal article" date="2015" name="Genome Announc.">
        <title>Genome sequence of the AIDS-associated pathogen Penicillium marneffei (ATCC18224) and its near taxonomic relative Talaromyces stipitatus (ATCC10500).</title>
        <authorList>
            <person name="Nierman W.C."/>
            <person name="Fedorova-Abrams N.D."/>
            <person name="Andrianopoulos A."/>
        </authorList>
    </citation>
    <scope>NUCLEOTIDE SEQUENCE [LARGE SCALE GENOMIC DNA]</scope>
    <source>
        <strain evidence="7">ATCC 10500 / CBS 375.48 / QM 6759 / NRRL 1006</strain>
    </source>
</reference>
<dbReference type="InterPro" id="IPR050327">
    <property type="entry name" value="Proton-linked_MCT"/>
</dbReference>
<keyword evidence="4" id="KW-0472">Membrane</keyword>
<evidence type="ECO:0000313" key="7">
    <source>
        <dbReference type="Proteomes" id="UP000001745"/>
    </source>
</evidence>
<feature type="region of interest" description="Disordered" evidence="3">
    <location>
        <begin position="1"/>
        <end position="36"/>
    </location>
</feature>
<keyword evidence="7" id="KW-1185">Reference proteome</keyword>
<dbReference type="GO" id="GO:0016020">
    <property type="term" value="C:membrane"/>
    <property type="evidence" value="ECO:0007669"/>
    <property type="project" value="UniProtKB-SubCell"/>
</dbReference>
<organism evidence="6 7">
    <name type="scientific">Talaromyces stipitatus (strain ATCC 10500 / CBS 375.48 / QM 6759 / NRRL 1006)</name>
    <name type="common">Penicillium stipitatum</name>
    <dbReference type="NCBI Taxonomy" id="441959"/>
    <lineage>
        <taxon>Eukaryota</taxon>
        <taxon>Fungi</taxon>
        <taxon>Dikarya</taxon>
        <taxon>Ascomycota</taxon>
        <taxon>Pezizomycotina</taxon>
        <taxon>Eurotiomycetes</taxon>
        <taxon>Eurotiomycetidae</taxon>
        <taxon>Eurotiales</taxon>
        <taxon>Trichocomaceae</taxon>
        <taxon>Talaromyces</taxon>
        <taxon>Talaromyces sect. Talaromyces</taxon>
    </lineage>
</organism>
<comment type="similarity">
    <text evidence="2">Belongs to the major facilitator superfamily. Monocarboxylate porter (TC 2.A.1.13) family.</text>
</comment>
<dbReference type="AlphaFoldDB" id="B8MQU3"/>
<feature type="transmembrane region" description="Helical" evidence="4">
    <location>
        <begin position="42"/>
        <end position="65"/>
    </location>
</feature>
<evidence type="ECO:0000256" key="3">
    <source>
        <dbReference type="SAM" id="MobiDB-lite"/>
    </source>
</evidence>
<name>B8MQU3_TALSN</name>